<dbReference type="EMBL" id="LR743602">
    <property type="protein sequence ID" value="CAA2632480.1"/>
    <property type="molecule type" value="Genomic_DNA"/>
</dbReference>
<evidence type="ECO:0000313" key="2">
    <source>
        <dbReference type="Proteomes" id="UP001189122"/>
    </source>
</evidence>
<reference evidence="1 2" key="1">
    <citation type="submission" date="2019-12" db="EMBL/GenBank/DDBJ databases">
        <authorList>
            <person name="Scholz U."/>
            <person name="Mascher M."/>
            <person name="Fiebig A."/>
        </authorList>
    </citation>
    <scope>NUCLEOTIDE SEQUENCE</scope>
</reference>
<dbReference type="AlphaFoldDB" id="A0A7I8JNF4"/>
<evidence type="ECO:0000313" key="1">
    <source>
        <dbReference type="EMBL" id="CAA2632480.1"/>
    </source>
</evidence>
<gene>
    <name evidence="1" type="ORF">SI7747_15018096</name>
</gene>
<name>A0A7I8JNF4_SPIIN</name>
<sequence>MSAHETTPGHAASTAALAVSITSNPSRLRLGVASFSARWPLVESSSTEPSQPWQKNRSKMGSYRALGGVTLSHTLTKQSWKCRLSSGAATVASFATKLATVCRTMVSALGHVFL</sequence>
<dbReference type="Proteomes" id="UP001189122">
    <property type="component" value="Unassembled WGS sequence"/>
</dbReference>
<protein>
    <submittedName>
        <fullName evidence="1">Uncharacterized protein</fullName>
    </submittedName>
</protein>
<keyword evidence="2" id="KW-1185">Reference proteome</keyword>
<organism evidence="1">
    <name type="scientific">Spirodela intermedia</name>
    <name type="common">Intermediate duckweed</name>
    <dbReference type="NCBI Taxonomy" id="51605"/>
    <lineage>
        <taxon>Eukaryota</taxon>
        <taxon>Viridiplantae</taxon>
        <taxon>Streptophyta</taxon>
        <taxon>Embryophyta</taxon>
        <taxon>Tracheophyta</taxon>
        <taxon>Spermatophyta</taxon>
        <taxon>Magnoliopsida</taxon>
        <taxon>Liliopsida</taxon>
        <taxon>Araceae</taxon>
        <taxon>Lemnoideae</taxon>
        <taxon>Spirodela</taxon>
    </lineage>
</organism>
<proteinExistence type="predicted"/>
<accession>A0A7I8JNF4</accession>
<dbReference type="EMBL" id="CACRZD030000015">
    <property type="protein sequence ID" value="CAA6671688.1"/>
    <property type="molecule type" value="Genomic_DNA"/>
</dbReference>